<dbReference type="Gene3D" id="3.30.70.330">
    <property type="match status" value="1"/>
</dbReference>
<dbReference type="SUPFAM" id="SSF54928">
    <property type="entry name" value="RNA-binding domain, RBD"/>
    <property type="match status" value="1"/>
</dbReference>
<sequence>IDYQLGKMRLDAEIKKLLQKKEQEIVGILQKFKSRILKKNKAVAEYLGQQISTEEMELLKIDKSQNKANKVLNQMLMEKDTLLQLECSTHDYSTRELQASMNESKGEYHPGKCKLETKNLQKEIIRKNRTTHLIEKEGLMDIEMIEKKEISPIMANNQIKLEALQNAWALHYEEGKLCRVTLEKFNSDLLQERNIHKAILQNIPRTALESGLLRQFKYYKAKTVFIPNNRNGNPRSLVFVYFTESQNLNKAISQKYSINKEHSPEVEPPTGTGHSYIKEGNYTKRPILYPKRGRSLIKPELMRYNSSGAYNRQRNTKTYQDMSNTQQFSEREILEEILKRLSNLEEKQTGAPVQSKITKERSSQYKQSTIGQQNSKRHSTSPFQTSGQFLESCDNSAAINKKENAINTDFSSYTQATSNSHGRTEPAHQELTKFEQWKTYLKK</sequence>
<feature type="non-terminal residue" evidence="2">
    <location>
        <position position="1"/>
    </location>
</feature>
<dbReference type="InterPro" id="IPR012677">
    <property type="entry name" value="Nucleotide-bd_a/b_plait_sf"/>
</dbReference>
<feature type="region of interest" description="Disordered" evidence="1">
    <location>
        <begin position="346"/>
        <end position="388"/>
    </location>
</feature>
<protein>
    <submittedName>
        <fullName evidence="2">14783_t:CDS:1</fullName>
    </submittedName>
</protein>
<organism evidence="2 3">
    <name type="scientific">Gigaspora margarita</name>
    <dbReference type="NCBI Taxonomy" id="4874"/>
    <lineage>
        <taxon>Eukaryota</taxon>
        <taxon>Fungi</taxon>
        <taxon>Fungi incertae sedis</taxon>
        <taxon>Mucoromycota</taxon>
        <taxon>Glomeromycotina</taxon>
        <taxon>Glomeromycetes</taxon>
        <taxon>Diversisporales</taxon>
        <taxon>Gigasporaceae</taxon>
        <taxon>Gigaspora</taxon>
    </lineage>
</organism>
<reference evidence="2 3" key="1">
    <citation type="submission" date="2021-06" db="EMBL/GenBank/DDBJ databases">
        <authorList>
            <person name="Kallberg Y."/>
            <person name="Tangrot J."/>
            <person name="Rosling A."/>
        </authorList>
    </citation>
    <scope>NUCLEOTIDE SEQUENCE [LARGE SCALE GENOMIC DNA]</scope>
    <source>
        <strain evidence="2 3">120-4 pot B 10/14</strain>
    </source>
</reference>
<evidence type="ECO:0000313" key="2">
    <source>
        <dbReference type="EMBL" id="CAG8753916.1"/>
    </source>
</evidence>
<comment type="caution">
    <text evidence="2">The sequence shown here is derived from an EMBL/GenBank/DDBJ whole genome shotgun (WGS) entry which is preliminary data.</text>
</comment>
<gene>
    <name evidence="2" type="ORF">GMARGA_LOCUS16703</name>
</gene>
<accession>A0ABN7VBF0</accession>
<evidence type="ECO:0000313" key="3">
    <source>
        <dbReference type="Proteomes" id="UP000789901"/>
    </source>
</evidence>
<dbReference type="EMBL" id="CAJVQB010012235">
    <property type="protein sequence ID" value="CAG8753916.1"/>
    <property type="molecule type" value="Genomic_DNA"/>
</dbReference>
<name>A0ABN7VBF0_GIGMA</name>
<proteinExistence type="predicted"/>
<dbReference type="InterPro" id="IPR035979">
    <property type="entry name" value="RBD_domain_sf"/>
</dbReference>
<dbReference type="CDD" id="cd00590">
    <property type="entry name" value="RRM_SF"/>
    <property type="match status" value="1"/>
</dbReference>
<feature type="compositionally biased region" description="Polar residues" evidence="1">
    <location>
        <begin position="364"/>
        <end position="388"/>
    </location>
</feature>
<keyword evidence="3" id="KW-1185">Reference proteome</keyword>
<evidence type="ECO:0000256" key="1">
    <source>
        <dbReference type="SAM" id="MobiDB-lite"/>
    </source>
</evidence>
<dbReference type="Proteomes" id="UP000789901">
    <property type="component" value="Unassembled WGS sequence"/>
</dbReference>